<sequence>MNAERTEIKVRRVSSRKRSRESLKTHLTPAGKSGGGGGGGGGDAWLQQCPKRWSLSSIMADIQAAEFCSDSEDLFGDYDSILEDSSLLAKLDDAEQTERQRDVRPAAVVQPNFTSLRPQKDAVCEDVLTASIIDGLEDEAFEDLPPSQRQFQEQVQENVKRSRLDGDKTSTPVRDTDRTAEGKTKRPAKARRSVADQLKRTMVCNAAAPSSVSRSVVLKEAVVTEEISVAMQAMETVSAETTDLGPFFGLPSRVKDLMYKLRGIKTLYDWQQTCLNLDCVQRRKNLIYSLPTSGGKTLVAEILVLRELLCRKKDCLFILPYISLVQEKVRGLASFGLELDFMVEEYAGSKGKFPPVKSRNKTSLYIATIEKAHSLVNSLIEAGRMDHLGLVVVDELHMLGDGSRGAVIEMTLAKVLYMSKTTQIIGMSATLGNITDLQTFLKAENYTSDFRPVQLKEYVKLKDTIYEVDPKEEDGFRFSRHLNFKYSSSMQKLDPDHIIALVTEVIPTHSCLVFCPTKKNCENVAGMICRCLKEEFLQRRREEKAVLLRELKDSGNGSVCPVLRRIIPYGLAYHHSGLTSEERKLVEEAYSNGVLCLLTCTSTLAAGINLPARRVILRSPYVATDFLKRSQYKQMVGRAGRAGIDTEGESILILQDKDRNMAKSLVCAPMENCYSNLMHDDGKGLLSLLLSLIGLNITTSLDQIRDFLCGTLLSVQQAQLCVEQSLWEVVQRCVGLLQDKDLVTVAADCHTLQVTKLGKATYKGSVDLTYSDLLYSDLSKGLDGLLLNSCLHLVYLVTPYDMISQCKPDWMLFFRQFTLLSAAEQKMSAAVGVPESFVARKAAGQTVKKSVNMEVVRRMYLALVLFTLLKETNLWIVADKFQLSRGFIQSLLSSSSAFCSCVLHFTEELEEFWPFKALLTELTRRLSYCVKAELIPLMEVAGVMESRAKQLYNAGYKTLTHLANADPAVLSKTIENLYKKQADQIVASAKMLLNEKAAALQEEVDDLLMVPLDLPAPLKTQQLT</sequence>
<keyword evidence="7" id="KW-0378">Hydrolase</keyword>
<dbReference type="SMART" id="SM00490">
    <property type="entry name" value="HELICc"/>
    <property type="match status" value="1"/>
</dbReference>
<reference evidence="24" key="3">
    <citation type="submission" date="2025-09" db="UniProtKB">
        <authorList>
            <consortium name="Ensembl"/>
        </authorList>
    </citation>
    <scope>IDENTIFICATION</scope>
</reference>
<comment type="function">
    <text evidence="17">Single-stranded 3'-5' DNA helicase that plays a key role in homology-driven double-strand break (DSB) repair. Involved in different DSB repair mechanisms that are guided by annealing of extensive stretches of complementary bases at break ends, such as microhomology-mediated end-joining (MMEJ), single-strand annealing (SSA) or synthesis-dependent strand annealing (SDSA). Possesses both DNA unwinding and annealing activities. Forms a complex with RAD51, stimulating HELQ DNA helicase activity and ability to unwing DNA. Efficiently unwinds substrates containing 3' overhangs or a D-loop. In contrast, interaction with the replication protein A (RPA/RP-A) complex inhibits DNA unwinding by HELQ but strongly stimulates DNA strand annealing. Triggers displacement of RPA from single-stranded DNA to facilitate annealing of complementary sequences.</text>
</comment>
<feature type="compositionally biased region" description="Basic and acidic residues" evidence="21">
    <location>
        <begin position="1"/>
        <end position="10"/>
    </location>
</feature>
<evidence type="ECO:0000256" key="4">
    <source>
        <dbReference type="ARBA" id="ARBA00022454"/>
    </source>
</evidence>
<feature type="compositionally biased region" description="Gly residues" evidence="21">
    <location>
        <begin position="32"/>
        <end position="43"/>
    </location>
</feature>
<evidence type="ECO:0000256" key="16">
    <source>
        <dbReference type="ARBA" id="ARBA00048988"/>
    </source>
</evidence>
<dbReference type="SUPFAM" id="SSF46785">
    <property type="entry name" value="Winged helix' DNA-binding domain"/>
    <property type="match status" value="1"/>
</dbReference>
<dbReference type="InterPro" id="IPR011545">
    <property type="entry name" value="DEAD/DEAH_box_helicase_dom"/>
</dbReference>
<evidence type="ECO:0000259" key="23">
    <source>
        <dbReference type="PROSITE" id="PS51194"/>
    </source>
</evidence>
<evidence type="ECO:0000256" key="11">
    <source>
        <dbReference type="ARBA" id="ARBA00023204"/>
    </source>
</evidence>
<dbReference type="PROSITE" id="PS51192">
    <property type="entry name" value="HELICASE_ATP_BIND_1"/>
    <property type="match status" value="1"/>
</dbReference>
<dbReference type="InterPro" id="IPR001650">
    <property type="entry name" value="Helicase_C-like"/>
</dbReference>
<reference evidence="24" key="1">
    <citation type="submission" date="2021-04" db="EMBL/GenBank/DDBJ databases">
        <authorList>
            <consortium name="Wellcome Sanger Institute Data Sharing"/>
        </authorList>
    </citation>
    <scope>NUCLEOTIDE SEQUENCE [LARGE SCALE GENOMIC DNA]</scope>
</reference>
<dbReference type="SUPFAM" id="SSF158702">
    <property type="entry name" value="Sec63 N-terminal domain-like"/>
    <property type="match status" value="1"/>
</dbReference>
<evidence type="ECO:0000256" key="13">
    <source>
        <dbReference type="ARBA" id="ARBA00023242"/>
    </source>
</evidence>
<evidence type="ECO:0000256" key="15">
    <source>
        <dbReference type="ARBA" id="ARBA00034808"/>
    </source>
</evidence>
<feature type="compositionally biased region" description="Basic and acidic residues" evidence="21">
    <location>
        <begin position="158"/>
        <end position="184"/>
    </location>
</feature>
<comment type="catalytic activity">
    <reaction evidence="16">
        <text>ATP + H2O = ADP + phosphate + H(+)</text>
        <dbReference type="Rhea" id="RHEA:13065"/>
        <dbReference type="ChEBI" id="CHEBI:15377"/>
        <dbReference type="ChEBI" id="CHEBI:15378"/>
        <dbReference type="ChEBI" id="CHEBI:30616"/>
        <dbReference type="ChEBI" id="CHEBI:43474"/>
        <dbReference type="ChEBI" id="CHEBI:456216"/>
        <dbReference type="EC" id="5.6.2.4"/>
    </reaction>
</comment>
<dbReference type="FunFam" id="3.40.50.300:FF:001293">
    <property type="entry name" value="helicase POLQ-like isoform X5"/>
    <property type="match status" value="1"/>
</dbReference>
<keyword evidence="13" id="KW-0539">Nucleus</keyword>
<keyword evidence="9" id="KW-0067">ATP-binding</keyword>
<evidence type="ECO:0000256" key="1">
    <source>
        <dbReference type="ARBA" id="ARBA00004123"/>
    </source>
</evidence>
<dbReference type="Pfam" id="PF20470">
    <property type="entry name" value="HTH_61"/>
    <property type="match status" value="1"/>
</dbReference>
<name>A0A671XC84_SPAAU</name>
<dbReference type="GO" id="GO:0005524">
    <property type="term" value="F:ATP binding"/>
    <property type="evidence" value="ECO:0007669"/>
    <property type="project" value="UniProtKB-KW"/>
</dbReference>
<dbReference type="Gene3D" id="1.10.150.20">
    <property type="entry name" value="5' to 3' exonuclease, C-terminal subdomain"/>
    <property type="match status" value="1"/>
</dbReference>
<dbReference type="InParanoid" id="A0A671XC84"/>
<dbReference type="PANTHER" id="PTHR47961:SF12">
    <property type="entry name" value="HELICASE POLQ-LIKE"/>
    <property type="match status" value="1"/>
</dbReference>
<dbReference type="Proteomes" id="UP000472265">
    <property type="component" value="Chromosome 12"/>
</dbReference>
<feature type="region of interest" description="Disordered" evidence="21">
    <location>
        <begin position="1"/>
        <end position="44"/>
    </location>
</feature>
<protein>
    <recommendedName>
        <fullName evidence="18">Helicase POLQ-like</fullName>
        <ecNumber evidence="15">5.6.2.4</ecNumber>
    </recommendedName>
    <alternativeName>
        <fullName evidence="20">Mus308-like helicase</fullName>
    </alternativeName>
    <alternativeName>
        <fullName evidence="19">POLQ-like helicase</fullName>
    </alternativeName>
</protein>
<reference evidence="24" key="2">
    <citation type="submission" date="2025-08" db="UniProtKB">
        <authorList>
            <consortium name="Ensembl"/>
        </authorList>
    </citation>
    <scope>IDENTIFICATION</scope>
</reference>
<feature type="region of interest" description="Disordered" evidence="21">
    <location>
        <begin position="148"/>
        <end position="194"/>
    </location>
</feature>
<dbReference type="Pfam" id="PF21099">
    <property type="entry name" value="POLQ_helical"/>
    <property type="match status" value="1"/>
</dbReference>
<evidence type="ECO:0000256" key="20">
    <source>
        <dbReference type="ARBA" id="ARBA00076391"/>
    </source>
</evidence>
<dbReference type="CDD" id="cd18795">
    <property type="entry name" value="SF2_C_Ski2"/>
    <property type="match status" value="1"/>
</dbReference>
<dbReference type="FunCoup" id="A0A671XC84">
    <property type="interactions" value="873"/>
</dbReference>
<evidence type="ECO:0000256" key="7">
    <source>
        <dbReference type="ARBA" id="ARBA00022801"/>
    </source>
</evidence>
<dbReference type="InterPro" id="IPR014001">
    <property type="entry name" value="Helicase_ATP-bd"/>
</dbReference>
<dbReference type="AlphaFoldDB" id="A0A671XC84"/>
<evidence type="ECO:0000259" key="22">
    <source>
        <dbReference type="PROSITE" id="PS51192"/>
    </source>
</evidence>
<evidence type="ECO:0000256" key="10">
    <source>
        <dbReference type="ARBA" id="ARBA00023125"/>
    </source>
</evidence>
<evidence type="ECO:0000256" key="12">
    <source>
        <dbReference type="ARBA" id="ARBA00023235"/>
    </source>
</evidence>
<dbReference type="Pfam" id="PF00271">
    <property type="entry name" value="Helicase_C"/>
    <property type="match status" value="1"/>
</dbReference>
<keyword evidence="4" id="KW-0158">Chromosome</keyword>
<comment type="similarity">
    <text evidence="3">Belongs to the helicase family. SKI2 subfamily.</text>
</comment>
<dbReference type="GO" id="GO:0043138">
    <property type="term" value="F:3'-5' DNA helicase activity"/>
    <property type="evidence" value="ECO:0007669"/>
    <property type="project" value="UniProtKB-EC"/>
</dbReference>
<proteinExistence type="inferred from homology"/>
<dbReference type="InterPro" id="IPR048960">
    <property type="entry name" value="POLQ-like_helical"/>
</dbReference>
<dbReference type="InterPro" id="IPR046931">
    <property type="entry name" value="HTH_61"/>
</dbReference>
<evidence type="ECO:0000256" key="5">
    <source>
        <dbReference type="ARBA" id="ARBA00022741"/>
    </source>
</evidence>
<dbReference type="SUPFAM" id="SSF52540">
    <property type="entry name" value="P-loop containing nucleoside triphosphate hydrolases"/>
    <property type="match status" value="1"/>
</dbReference>
<dbReference type="GO" id="GO:0005694">
    <property type="term" value="C:chromosome"/>
    <property type="evidence" value="ECO:0007669"/>
    <property type="project" value="UniProtKB-SubCell"/>
</dbReference>
<keyword evidence="25" id="KW-1185">Reference proteome</keyword>
<gene>
    <name evidence="24" type="primary">HELQ</name>
    <name evidence="24" type="synonym">LOC115592665</name>
</gene>
<dbReference type="InterPro" id="IPR050474">
    <property type="entry name" value="Hel308_SKI2-like"/>
</dbReference>
<dbReference type="GO" id="GO:0016787">
    <property type="term" value="F:hydrolase activity"/>
    <property type="evidence" value="ECO:0007669"/>
    <property type="project" value="UniProtKB-KW"/>
</dbReference>
<evidence type="ECO:0000256" key="19">
    <source>
        <dbReference type="ARBA" id="ARBA00074990"/>
    </source>
</evidence>
<dbReference type="PANTHER" id="PTHR47961">
    <property type="entry name" value="DNA POLYMERASE THETA, PUTATIVE (AFU_ORTHOLOGUE AFUA_1G05260)-RELATED"/>
    <property type="match status" value="1"/>
</dbReference>
<keyword evidence="5" id="KW-0547">Nucleotide-binding</keyword>
<dbReference type="InterPro" id="IPR036390">
    <property type="entry name" value="WH_DNA-bd_sf"/>
</dbReference>
<comment type="catalytic activity">
    <reaction evidence="14">
        <text>Couples ATP hydrolysis with the unwinding of duplex DNA by translocating in the 3'-5' direction.</text>
        <dbReference type="EC" id="5.6.2.4"/>
    </reaction>
</comment>
<keyword evidence="12" id="KW-0413">Isomerase</keyword>
<dbReference type="Gene3D" id="1.10.3380.20">
    <property type="match status" value="1"/>
</dbReference>
<dbReference type="FunFam" id="1.10.3380.20:FF:000002">
    <property type="entry name" value="helicase POLQ-like isoform X1"/>
    <property type="match status" value="1"/>
</dbReference>
<evidence type="ECO:0000313" key="24">
    <source>
        <dbReference type="Ensembl" id="ENSSAUP00010048717.1"/>
    </source>
</evidence>
<evidence type="ECO:0000256" key="2">
    <source>
        <dbReference type="ARBA" id="ARBA00004286"/>
    </source>
</evidence>
<evidence type="ECO:0000256" key="9">
    <source>
        <dbReference type="ARBA" id="ARBA00022840"/>
    </source>
</evidence>
<dbReference type="EC" id="5.6.2.4" evidence="15"/>
<dbReference type="OrthoDB" id="2320933at2759"/>
<keyword evidence="11" id="KW-0234">DNA repair</keyword>
<dbReference type="InterPro" id="IPR027417">
    <property type="entry name" value="P-loop_NTPase"/>
</dbReference>
<evidence type="ECO:0000256" key="21">
    <source>
        <dbReference type="SAM" id="MobiDB-lite"/>
    </source>
</evidence>
<dbReference type="FunFam" id="3.40.50.300:FF:000813">
    <property type="entry name" value="helicase POLQ-like isoform X1"/>
    <property type="match status" value="1"/>
</dbReference>
<dbReference type="OMA" id="MFLNANI"/>
<dbReference type="SMART" id="SM00487">
    <property type="entry name" value="DEXDc"/>
    <property type="match status" value="1"/>
</dbReference>
<dbReference type="Pfam" id="PF00270">
    <property type="entry name" value="DEAD"/>
    <property type="match status" value="1"/>
</dbReference>
<organism evidence="24 25">
    <name type="scientific">Sparus aurata</name>
    <name type="common">Gilthead sea bream</name>
    <dbReference type="NCBI Taxonomy" id="8175"/>
    <lineage>
        <taxon>Eukaryota</taxon>
        <taxon>Metazoa</taxon>
        <taxon>Chordata</taxon>
        <taxon>Craniata</taxon>
        <taxon>Vertebrata</taxon>
        <taxon>Euteleostomi</taxon>
        <taxon>Actinopterygii</taxon>
        <taxon>Neopterygii</taxon>
        <taxon>Teleostei</taxon>
        <taxon>Neoteleostei</taxon>
        <taxon>Acanthomorphata</taxon>
        <taxon>Eupercaria</taxon>
        <taxon>Spariformes</taxon>
        <taxon>Sparidae</taxon>
        <taxon>Sparus</taxon>
    </lineage>
</organism>
<feature type="domain" description="Helicase C-terminal" evidence="23">
    <location>
        <begin position="497"/>
        <end position="693"/>
    </location>
</feature>
<dbReference type="Gene3D" id="3.40.50.300">
    <property type="entry name" value="P-loop containing nucleotide triphosphate hydrolases"/>
    <property type="match status" value="2"/>
</dbReference>
<dbReference type="FunFam" id="1.10.150.20:FF:000058">
    <property type="entry name" value="Helicase, POLQ like"/>
    <property type="match status" value="1"/>
</dbReference>
<evidence type="ECO:0000256" key="14">
    <source>
        <dbReference type="ARBA" id="ARBA00034617"/>
    </source>
</evidence>
<dbReference type="CDD" id="cd18026">
    <property type="entry name" value="DEXHc_POLQ-like"/>
    <property type="match status" value="1"/>
</dbReference>
<dbReference type="GO" id="GO:0003677">
    <property type="term" value="F:DNA binding"/>
    <property type="evidence" value="ECO:0007669"/>
    <property type="project" value="UniProtKB-KW"/>
</dbReference>
<dbReference type="PROSITE" id="PS51194">
    <property type="entry name" value="HELICASE_CTER"/>
    <property type="match status" value="1"/>
</dbReference>
<evidence type="ECO:0000256" key="18">
    <source>
        <dbReference type="ARBA" id="ARBA00069099"/>
    </source>
</evidence>
<keyword evidence="10" id="KW-0238">DNA-binding</keyword>
<evidence type="ECO:0000256" key="17">
    <source>
        <dbReference type="ARBA" id="ARBA00053573"/>
    </source>
</evidence>
<evidence type="ECO:0000256" key="3">
    <source>
        <dbReference type="ARBA" id="ARBA00010140"/>
    </source>
</evidence>
<evidence type="ECO:0000256" key="8">
    <source>
        <dbReference type="ARBA" id="ARBA00022806"/>
    </source>
</evidence>
<keyword evidence="6" id="KW-0227">DNA damage</keyword>
<dbReference type="GO" id="GO:0006281">
    <property type="term" value="P:DNA repair"/>
    <property type="evidence" value="ECO:0007669"/>
    <property type="project" value="UniProtKB-KW"/>
</dbReference>
<dbReference type="GO" id="GO:0005634">
    <property type="term" value="C:nucleus"/>
    <property type="evidence" value="ECO:0007669"/>
    <property type="project" value="UniProtKB-SubCell"/>
</dbReference>
<dbReference type="GeneTree" id="ENSGT00940000157350"/>
<keyword evidence="8" id="KW-0347">Helicase</keyword>
<accession>A0A671XC84</accession>
<comment type="subcellular location">
    <subcellularLocation>
        <location evidence="2">Chromosome</location>
    </subcellularLocation>
    <subcellularLocation>
        <location evidence="1">Nucleus</location>
    </subcellularLocation>
</comment>
<dbReference type="Ensembl" id="ENSSAUT00010051237.1">
    <property type="protein sequence ID" value="ENSSAUP00010048717.1"/>
    <property type="gene ID" value="ENSSAUG00010020300.1"/>
</dbReference>
<feature type="compositionally biased region" description="Polar residues" evidence="21">
    <location>
        <begin position="148"/>
        <end position="157"/>
    </location>
</feature>
<evidence type="ECO:0000256" key="6">
    <source>
        <dbReference type="ARBA" id="ARBA00022763"/>
    </source>
</evidence>
<evidence type="ECO:0000313" key="25">
    <source>
        <dbReference type="Proteomes" id="UP000472265"/>
    </source>
</evidence>
<feature type="domain" description="Helicase ATP-binding" evidence="22">
    <location>
        <begin position="277"/>
        <end position="449"/>
    </location>
</feature>